<dbReference type="InterPro" id="IPR001736">
    <property type="entry name" value="PLipase_D/transphosphatidylase"/>
</dbReference>
<evidence type="ECO:0000259" key="14">
    <source>
        <dbReference type="PROSITE" id="PS50035"/>
    </source>
</evidence>
<comment type="caution">
    <text evidence="15">The sequence shown here is derived from an EMBL/GenBank/DDBJ whole genome shotgun (WGS) entry which is preliminary data.</text>
</comment>
<feature type="transmembrane region" description="Helical" evidence="13">
    <location>
        <begin position="32"/>
        <end position="49"/>
    </location>
</feature>
<dbReference type="Proteomes" id="UP000460412">
    <property type="component" value="Unassembled WGS sequence"/>
</dbReference>
<keyword evidence="3" id="KW-0444">Lipid biosynthesis</keyword>
<dbReference type="CDD" id="cd09154">
    <property type="entry name" value="PLDc_SMU_988_like_1"/>
    <property type="match status" value="1"/>
</dbReference>
<sequence length="502" mass="57560">MFSRFGLILLLLIIQVLMLFGIFRWFEEFLPHIMGGTALFTVVMVIYLLNSKINPTAKITWLIAIMLVPVFGVLLFAYTQSDIGHRALKARMNQIIANTRESVPQSEDVMEMLTRENQGVASLAHYIQRSGCHPVYEHTAVTYFPLGENKFEEMLRQLEAAEHFIFMEYFIVDEGLMWGRILEILARKASAGVDVRVMYDGSCEFALLPRDYPKRLRKLGIKCKIFAPVTPFVSTHYNYRDHRKILVIDGHTAFNGGVNLADEYINQKEKFGHWKDTAVMLKGEAVKSFTLMFLQMWGILEEKEEYGRFLAYPSFPVEAAKGYVIPYGDCPLDEDKLGERVYMDILNRSLKYVHIMSPYLILDGEMETALKFAAERGVDVKLLLPGIPDKFVPYALAKTHYASLLESGVKIYEYTPGFVHAKVFVSDSREAVVGTINLDYRSLYHHFECATYLYGVDCIKELEEDFQNTLGKCRLVTMDMVRREKWTVKLTGRLVKAAAPLM</sequence>
<evidence type="ECO:0000256" key="11">
    <source>
        <dbReference type="ARBA" id="ARBA00023264"/>
    </source>
</evidence>
<dbReference type="EMBL" id="WUQX01000001">
    <property type="protein sequence ID" value="MXP76422.1"/>
    <property type="molecule type" value="Genomic_DNA"/>
</dbReference>
<keyword evidence="9 13" id="KW-0472">Membrane</keyword>
<feature type="domain" description="PLD phosphodiesterase" evidence="14">
    <location>
        <begin position="237"/>
        <end position="264"/>
    </location>
</feature>
<proteinExistence type="predicted"/>
<dbReference type="PANTHER" id="PTHR21248:SF22">
    <property type="entry name" value="PHOSPHOLIPASE D"/>
    <property type="match status" value="1"/>
</dbReference>
<dbReference type="GO" id="GO:0005886">
    <property type="term" value="C:plasma membrane"/>
    <property type="evidence" value="ECO:0007669"/>
    <property type="project" value="UniProtKB-SubCell"/>
</dbReference>
<evidence type="ECO:0000256" key="3">
    <source>
        <dbReference type="ARBA" id="ARBA00022516"/>
    </source>
</evidence>
<keyword evidence="16" id="KW-1185">Reference proteome</keyword>
<evidence type="ECO:0000256" key="9">
    <source>
        <dbReference type="ARBA" id="ARBA00023136"/>
    </source>
</evidence>
<organism evidence="15 16">
    <name type="scientific">Sporofaciens musculi</name>
    <dbReference type="NCBI Taxonomy" id="2681861"/>
    <lineage>
        <taxon>Bacteria</taxon>
        <taxon>Bacillati</taxon>
        <taxon>Bacillota</taxon>
        <taxon>Clostridia</taxon>
        <taxon>Lachnospirales</taxon>
        <taxon>Lachnospiraceae</taxon>
        <taxon>Sporofaciens</taxon>
    </lineage>
</organism>
<dbReference type="PROSITE" id="PS50035">
    <property type="entry name" value="PLD"/>
    <property type="match status" value="2"/>
</dbReference>
<dbReference type="EC" id="2.7.8.-" evidence="12"/>
<dbReference type="InterPro" id="IPR025202">
    <property type="entry name" value="PLD-like_dom"/>
</dbReference>
<keyword evidence="5 13" id="KW-0812">Transmembrane</keyword>
<evidence type="ECO:0000256" key="8">
    <source>
        <dbReference type="ARBA" id="ARBA00023098"/>
    </source>
</evidence>
<keyword evidence="6" id="KW-0677">Repeat</keyword>
<gene>
    <name evidence="15" type="primary">cls</name>
    <name evidence="15" type="ORF">GN277_13760</name>
</gene>
<feature type="domain" description="PLD phosphodiesterase" evidence="14">
    <location>
        <begin position="415"/>
        <end position="442"/>
    </location>
</feature>
<evidence type="ECO:0000256" key="2">
    <source>
        <dbReference type="ARBA" id="ARBA00022475"/>
    </source>
</evidence>
<dbReference type="PANTHER" id="PTHR21248">
    <property type="entry name" value="CARDIOLIPIN SYNTHASE"/>
    <property type="match status" value="1"/>
</dbReference>
<reference evidence="15 16" key="1">
    <citation type="submission" date="2019-12" db="EMBL/GenBank/DDBJ databases">
        <title>Sporaefaciens musculi gen. nov., sp. nov., a novel bacterium isolated from the caecum of an obese mouse.</title>
        <authorList>
            <person name="Rasmussen T.S."/>
            <person name="Streidl T."/>
            <person name="Hitch T.C.A."/>
            <person name="Wortmann E."/>
            <person name="Deptula P."/>
            <person name="Hansen M."/>
            <person name="Nielsen D.S."/>
            <person name="Clavel T."/>
            <person name="Vogensen F.K."/>
        </authorList>
    </citation>
    <scope>NUCLEOTIDE SEQUENCE [LARGE SCALE GENOMIC DNA]</scope>
    <source>
        <strain evidence="15 16">WCA-9-b2</strain>
    </source>
</reference>
<feature type="transmembrane region" description="Helical" evidence="13">
    <location>
        <begin position="7"/>
        <end position="26"/>
    </location>
</feature>
<dbReference type="GO" id="GO:0008808">
    <property type="term" value="F:cardiolipin synthase activity"/>
    <property type="evidence" value="ECO:0007669"/>
    <property type="project" value="UniProtKB-UniRule"/>
</dbReference>
<evidence type="ECO:0000256" key="6">
    <source>
        <dbReference type="ARBA" id="ARBA00022737"/>
    </source>
</evidence>
<evidence type="ECO:0000313" key="15">
    <source>
        <dbReference type="EMBL" id="MXP76422.1"/>
    </source>
</evidence>
<evidence type="ECO:0000256" key="12">
    <source>
        <dbReference type="NCBIfam" id="TIGR04265"/>
    </source>
</evidence>
<dbReference type="CDD" id="cd09160">
    <property type="entry name" value="PLDc_SMU_988_like_2"/>
    <property type="match status" value="1"/>
</dbReference>
<keyword evidence="10" id="KW-0594">Phospholipid biosynthesis</keyword>
<name>A0A7X3SJH8_9FIRM</name>
<dbReference type="AlphaFoldDB" id="A0A7X3SJH8"/>
<dbReference type="InterPro" id="IPR027379">
    <property type="entry name" value="CLS_N"/>
</dbReference>
<keyword evidence="11" id="KW-1208">Phospholipid metabolism</keyword>
<evidence type="ECO:0000256" key="1">
    <source>
        <dbReference type="ARBA" id="ARBA00004651"/>
    </source>
</evidence>
<dbReference type="Pfam" id="PF13396">
    <property type="entry name" value="PLDc_N"/>
    <property type="match status" value="1"/>
</dbReference>
<evidence type="ECO:0000313" key="16">
    <source>
        <dbReference type="Proteomes" id="UP000460412"/>
    </source>
</evidence>
<dbReference type="SUPFAM" id="SSF56024">
    <property type="entry name" value="Phospholipase D/nuclease"/>
    <property type="match status" value="2"/>
</dbReference>
<evidence type="ECO:0000256" key="7">
    <source>
        <dbReference type="ARBA" id="ARBA00022989"/>
    </source>
</evidence>
<evidence type="ECO:0000256" key="10">
    <source>
        <dbReference type="ARBA" id="ARBA00023209"/>
    </source>
</evidence>
<evidence type="ECO:0000256" key="5">
    <source>
        <dbReference type="ARBA" id="ARBA00022692"/>
    </source>
</evidence>
<feature type="transmembrane region" description="Helical" evidence="13">
    <location>
        <begin position="61"/>
        <end position="79"/>
    </location>
</feature>
<keyword evidence="8" id="KW-0443">Lipid metabolism</keyword>
<evidence type="ECO:0000256" key="13">
    <source>
        <dbReference type="SAM" id="Phobius"/>
    </source>
</evidence>
<dbReference type="NCBIfam" id="TIGR04265">
    <property type="entry name" value="bac_cardiolipin"/>
    <property type="match status" value="1"/>
</dbReference>
<keyword evidence="4" id="KW-0808">Transferase</keyword>
<keyword evidence="7 13" id="KW-1133">Transmembrane helix</keyword>
<dbReference type="InterPro" id="IPR022924">
    <property type="entry name" value="Cardiolipin_synthase"/>
</dbReference>
<dbReference type="GO" id="GO:0032049">
    <property type="term" value="P:cardiolipin biosynthetic process"/>
    <property type="evidence" value="ECO:0007669"/>
    <property type="project" value="UniProtKB-UniRule"/>
</dbReference>
<keyword evidence="2" id="KW-1003">Cell membrane</keyword>
<evidence type="ECO:0000256" key="4">
    <source>
        <dbReference type="ARBA" id="ARBA00022679"/>
    </source>
</evidence>
<dbReference type="Pfam" id="PF13091">
    <property type="entry name" value="PLDc_2"/>
    <property type="match status" value="2"/>
</dbReference>
<protein>
    <recommendedName>
        <fullName evidence="12">Cardiolipin synthase</fullName>
        <ecNumber evidence="12">2.7.8.-</ecNumber>
    </recommendedName>
</protein>
<comment type="subcellular location">
    <subcellularLocation>
        <location evidence="1">Cell membrane</location>
        <topology evidence="1">Multi-pass membrane protein</topology>
    </subcellularLocation>
</comment>
<dbReference type="Gene3D" id="3.30.870.10">
    <property type="entry name" value="Endonuclease Chain A"/>
    <property type="match status" value="2"/>
</dbReference>
<accession>A0A7X3SJH8</accession>
<dbReference type="SMART" id="SM00155">
    <property type="entry name" value="PLDc"/>
    <property type="match status" value="2"/>
</dbReference>